<accession>A0A3S9T181</accession>
<dbReference type="Proteomes" id="UP000267250">
    <property type="component" value="Chromosome"/>
</dbReference>
<dbReference type="KEGG" id="aft:BBF96_13235"/>
<name>A0A3S9T181_9FIRM</name>
<evidence type="ECO:0000313" key="2">
    <source>
        <dbReference type="Proteomes" id="UP000267250"/>
    </source>
</evidence>
<sequence>MKPEITTFEYVHKTCSGNQYPIQIGYHRVDPLNIPIDRKTTLKACRKGCKLYSRNGGCPPYAPDFAELRQKYSDGVIIFARLFTRYYPEKVLKGNYYVRWVLVETLLSRLMTQIGHKARERIGGFFLNTGHCIGCKKCAFKEGKKVCVNPEKRTFSMESTGILVTDLVKQELGFELQWWKSDKPEYIPEYMTKVILLLGKEPIDLREIEAILPKRE</sequence>
<proteinExistence type="predicted"/>
<keyword evidence="2" id="KW-1185">Reference proteome</keyword>
<protein>
    <recommendedName>
        <fullName evidence="3">Metal-binding protein</fullName>
    </recommendedName>
</protein>
<dbReference type="AlphaFoldDB" id="A0A3S9T181"/>
<dbReference type="RefSeq" id="WP_164731074.1">
    <property type="nucleotide sequence ID" value="NZ_CP016379.1"/>
</dbReference>
<dbReference type="InterPro" id="IPR019271">
    <property type="entry name" value="DUF2284_metal-binding"/>
</dbReference>
<dbReference type="EMBL" id="CP016379">
    <property type="protein sequence ID" value="AZR74280.1"/>
    <property type="molecule type" value="Genomic_DNA"/>
</dbReference>
<evidence type="ECO:0008006" key="3">
    <source>
        <dbReference type="Google" id="ProtNLM"/>
    </source>
</evidence>
<dbReference type="Pfam" id="PF10050">
    <property type="entry name" value="DUF2284"/>
    <property type="match status" value="1"/>
</dbReference>
<organism evidence="1 2">
    <name type="scientific">Anoxybacter fermentans</name>
    <dbReference type="NCBI Taxonomy" id="1323375"/>
    <lineage>
        <taxon>Bacteria</taxon>
        <taxon>Bacillati</taxon>
        <taxon>Bacillota</taxon>
        <taxon>Clostridia</taxon>
        <taxon>Halanaerobiales</taxon>
        <taxon>Anoxybacter</taxon>
    </lineage>
</organism>
<gene>
    <name evidence="1" type="ORF">BBF96_13235</name>
</gene>
<evidence type="ECO:0000313" key="1">
    <source>
        <dbReference type="EMBL" id="AZR74280.1"/>
    </source>
</evidence>
<reference evidence="1 2" key="1">
    <citation type="submission" date="2016-07" db="EMBL/GenBank/DDBJ databases">
        <title>Genome and transcriptome analysis of iron-reducing fermentative bacteria Anoxybacter fermentans.</title>
        <authorList>
            <person name="Zeng X."/>
            <person name="Shao Z."/>
        </authorList>
    </citation>
    <scope>NUCLEOTIDE SEQUENCE [LARGE SCALE GENOMIC DNA]</scope>
    <source>
        <strain evidence="1 2">DY22613</strain>
    </source>
</reference>